<proteinExistence type="predicted"/>
<reference evidence="2 3" key="1">
    <citation type="submission" date="2016-11" db="EMBL/GenBank/DDBJ databases">
        <authorList>
            <person name="Jaros S."/>
            <person name="Januszkiewicz K."/>
            <person name="Wedrychowicz H."/>
        </authorList>
    </citation>
    <scope>NUCLEOTIDE SEQUENCE [LARGE SCALE GENOMIC DNA]</scope>
    <source>
        <strain evidence="2 3">KHT3</strain>
    </source>
</reference>
<organism evidence="2 3">
    <name type="scientific">Xylanibacter ruminicola</name>
    <name type="common">Prevotella ruminicola</name>
    <dbReference type="NCBI Taxonomy" id="839"/>
    <lineage>
        <taxon>Bacteria</taxon>
        <taxon>Pseudomonadati</taxon>
        <taxon>Bacteroidota</taxon>
        <taxon>Bacteroidia</taxon>
        <taxon>Bacteroidales</taxon>
        <taxon>Prevotellaceae</taxon>
        <taxon>Xylanibacter</taxon>
    </lineage>
</organism>
<gene>
    <name evidence="2" type="ORF">SAMN05216463_11167</name>
</gene>
<sequence>MKKILFLHGFFASGQCVPAKAIKEAFEGKAVVLTPDMPLHPKEALAFIRSLCDSEQPDILVGNSCGSFYAQMIAPIIGVPALLGNPHFKMTEFLQPRIGAHQYKSPRANGNQDFIIEEALIQEFAELEAQQFNCCSPYYKDRIWGIFGEQDSLAHFEPLFLEHYNQSYHFPGAHTPTEQETKTWYVPMIEKLLMTYPIEEGRIRYFQHFKGGKYRFVHTALDSETQERVVIYQALYGNHQFWVRPERMFFEIIERDNKRFNRFTEIDL</sequence>
<name>A0A1M6V144_XYLRU</name>
<dbReference type="InterPro" id="IPR029058">
    <property type="entry name" value="AB_hydrolase_fold"/>
</dbReference>
<dbReference type="Proteomes" id="UP000184130">
    <property type="component" value="Unassembled WGS sequence"/>
</dbReference>
<dbReference type="Gene3D" id="3.40.50.1820">
    <property type="entry name" value="alpha/beta hydrolase"/>
    <property type="match status" value="1"/>
</dbReference>
<dbReference type="AlphaFoldDB" id="A0A1M6V144"/>
<evidence type="ECO:0000313" key="2">
    <source>
        <dbReference type="EMBL" id="SHK75173.1"/>
    </source>
</evidence>
<evidence type="ECO:0000313" key="3">
    <source>
        <dbReference type="Proteomes" id="UP000184130"/>
    </source>
</evidence>
<dbReference type="InterPro" id="IPR008886">
    <property type="entry name" value="UPF0227/Esterase_YqiA"/>
</dbReference>
<dbReference type="InterPro" id="IPR023387">
    <property type="entry name" value="DUF1653-like_dom"/>
</dbReference>
<dbReference type="SUPFAM" id="SSF53474">
    <property type="entry name" value="alpha/beta-Hydrolases"/>
    <property type="match status" value="1"/>
</dbReference>
<dbReference type="InterPro" id="IPR037135">
    <property type="entry name" value="DUF1653-like_dom_sf"/>
</dbReference>
<dbReference type="Pfam" id="PF05728">
    <property type="entry name" value="UPF0227"/>
    <property type="match status" value="1"/>
</dbReference>
<accession>A0A1M6V144</accession>
<dbReference type="EMBL" id="FRBD01000011">
    <property type="protein sequence ID" value="SHK75173.1"/>
    <property type="molecule type" value="Genomic_DNA"/>
</dbReference>
<dbReference type="OrthoDB" id="1026525at2"/>
<dbReference type="Pfam" id="PF07866">
    <property type="entry name" value="DUF1653"/>
    <property type="match status" value="1"/>
</dbReference>
<evidence type="ECO:0000259" key="1">
    <source>
        <dbReference type="Pfam" id="PF07866"/>
    </source>
</evidence>
<dbReference type="PANTHER" id="PTHR35602">
    <property type="entry name" value="ESTERASE YQIA-RELATED"/>
    <property type="match status" value="1"/>
</dbReference>
<dbReference type="RefSeq" id="WP_073208259.1">
    <property type="nucleotide sequence ID" value="NZ_FRBD01000011.1"/>
</dbReference>
<dbReference type="Gene3D" id="2.30.30.320">
    <property type="entry name" value="DUF1653-like domain"/>
    <property type="match status" value="1"/>
</dbReference>
<dbReference type="PANTHER" id="PTHR35602:SF3">
    <property type="entry name" value="ESTERASE YQIA"/>
    <property type="match status" value="1"/>
</dbReference>
<feature type="domain" description="DUF1653" evidence="1">
    <location>
        <begin position="205"/>
        <end position="264"/>
    </location>
</feature>
<protein>
    <recommendedName>
        <fullName evidence="1">DUF1653 domain-containing protein</fullName>
    </recommendedName>
</protein>